<dbReference type="InterPro" id="IPR036188">
    <property type="entry name" value="FAD/NAD-bd_sf"/>
</dbReference>
<dbReference type="Proteomes" id="UP001327093">
    <property type="component" value="Unassembled WGS sequence"/>
</dbReference>
<proteinExistence type="inferred from homology"/>
<comment type="similarity">
    <text evidence="1">Belongs to the FAD-binding monooxygenase family.</text>
</comment>
<evidence type="ECO:0000256" key="4">
    <source>
        <dbReference type="ARBA" id="ARBA00023002"/>
    </source>
</evidence>
<accession>A0ABU6AIM5</accession>
<dbReference type="Gene3D" id="3.50.50.60">
    <property type="entry name" value="FAD/NAD(P)-binding domain"/>
    <property type="match status" value="2"/>
</dbReference>
<keyword evidence="2" id="KW-0285">Flavoprotein</keyword>
<organism evidence="5 6">
    <name type="scientific">Saccharopolyspora mangrovi</name>
    <dbReference type="NCBI Taxonomy" id="3082379"/>
    <lineage>
        <taxon>Bacteria</taxon>
        <taxon>Bacillati</taxon>
        <taxon>Actinomycetota</taxon>
        <taxon>Actinomycetes</taxon>
        <taxon>Pseudonocardiales</taxon>
        <taxon>Pseudonocardiaceae</taxon>
        <taxon>Saccharopolyspora</taxon>
    </lineage>
</organism>
<comment type="caution">
    <text evidence="5">The sequence shown here is derived from an EMBL/GenBank/DDBJ whole genome shotgun (WGS) entry which is preliminary data.</text>
</comment>
<sequence>MTTSAQDIDRFVDAGELIPLLCSVAELSGDRTLLADEFRPKLDLEMIAIPEFGGLSQEVAEEAFERIRNALKRHFASGRKNGQTDLSAEDLVDFLTDGSDEYADLMRHELGEPEPVTWTKDEVAVGRDFVVGIVGAGQSGLAMARALRRSGIDFVMFEKADKVGGTWRWNAYPGCRLDTSTLAYSYSFFQRRDWRHYFAVREEIEDYYNDFAEHERLLESIRFNSKVVRASWKEDDSRWELAVEDTRSCEVSTVRVQALVSAVGFLNQPKIPDFADLDKCQGEKVHSAEWHSGVEYRGKRVAIIGTGASAYQIAPNIVDEVESLTIFQRSAPWILPAPLYEAEVSQGRQWLMENIPTYHRWLRMWEFWFSTIGKYAVTKADPNWSSTESVSEPNQRFRDALVQNIRRQYVGHEDLLDSVIPSYPVGAKRMLRDNGRWARTLQQPHTVLVTEEIDKFDEEGIRTVSGDHHRAHLTVLATGFDGTNYLGTIDVRGRGGLSLREHWGDESRAHKGVAIPGFPNLFCVQGPNTGLVAIGSQTFMAECAINYITECLRQLLVTGAAAIEPTQDAYRGYVKWIEEGNRGMAWAASAERSWYRNANGTNTVSWPYPLLTYYELTRSVEEDEVVMTYPSTQKTSV</sequence>
<gene>
    <name evidence="5" type="ORF">R4I43_28540</name>
</gene>
<dbReference type="RefSeq" id="WP_324268796.1">
    <property type="nucleotide sequence ID" value="NZ_JAWLNX010000027.1"/>
</dbReference>
<evidence type="ECO:0000256" key="1">
    <source>
        <dbReference type="ARBA" id="ARBA00010139"/>
    </source>
</evidence>
<keyword evidence="6" id="KW-1185">Reference proteome</keyword>
<keyword evidence="3" id="KW-0274">FAD</keyword>
<evidence type="ECO:0000256" key="2">
    <source>
        <dbReference type="ARBA" id="ARBA00022630"/>
    </source>
</evidence>
<dbReference type="Pfam" id="PF00743">
    <property type="entry name" value="FMO-like"/>
    <property type="match status" value="1"/>
</dbReference>
<dbReference type="InterPro" id="IPR020946">
    <property type="entry name" value="Flavin_mOase-like"/>
</dbReference>
<evidence type="ECO:0000313" key="5">
    <source>
        <dbReference type="EMBL" id="MEB3371361.1"/>
    </source>
</evidence>
<keyword evidence="4" id="KW-0560">Oxidoreductase</keyword>
<dbReference type="InterPro" id="IPR051209">
    <property type="entry name" value="FAD-bind_Monooxygenase_sf"/>
</dbReference>
<dbReference type="PANTHER" id="PTHR42877">
    <property type="entry name" value="L-ORNITHINE N(5)-MONOOXYGENASE-RELATED"/>
    <property type="match status" value="1"/>
</dbReference>
<dbReference type="PANTHER" id="PTHR42877:SF4">
    <property type="entry name" value="FAD_NAD(P)-BINDING DOMAIN-CONTAINING PROTEIN-RELATED"/>
    <property type="match status" value="1"/>
</dbReference>
<evidence type="ECO:0000313" key="6">
    <source>
        <dbReference type="Proteomes" id="UP001327093"/>
    </source>
</evidence>
<name>A0ABU6AIM5_9PSEU</name>
<dbReference type="EMBL" id="JAWLNX010000027">
    <property type="protein sequence ID" value="MEB3371361.1"/>
    <property type="molecule type" value="Genomic_DNA"/>
</dbReference>
<dbReference type="PRINTS" id="PR00419">
    <property type="entry name" value="ADXRDTASE"/>
</dbReference>
<protein>
    <submittedName>
        <fullName evidence="5">NAD(P)-binding domain-containing protein</fullName>
    </submittedName>
</protein>
<evidence type="ECO:0000256" key="3">
    <source>
        <dbReference type="ARBA" id="ARBA00022827"/>
    </source>
</evidence>
<reference evidence="5 6" key="1">
    <citation type="submission" date="2023-10" db="EMBL/GenBank/DDBJ databases">
        <title>Saccharopolyspora sp. nov., isolated from mangrove soil.</title>
        <authorList>
            <person name="Lu Y."/>
            <person name="Liu W."/>
        </authorList>
    </citation>
    <scope>NUCLEOTIDE SEQUENCE [LARGE SCALE GENOMIC DNA]</scope>
    <source>
        <strain evidence="5 6">S2-29</strain>
    </source>
</reference>
<dbReference type="SUPFAM" id="SSF51905">
    <property type="entry name" value="FAD/NAD(P)-binding domain"/>
    <property type="match status" value="2"/>
</dbReference>